<keyword evidence="5" id="KW-1185">Reference proteome</keyword>
<name>A0A512N814_9HYPH</name>
<feature type="domain" description="Carrier" evidence="3">
    <location>
        <begin position="253"/>
        <end position="327"/>
    </location>
</feature>
<dbReference type="InterPro" id="IPR000873">
    <property type="entry name" value="AMP-dep_synth/lig_dom"/>
</dbReference>
<proteinExistence type="predicted"/>
<evidence type="ECO:0000313" key="4">
    <source>
        <dbReference type="EMBL" id="GEP55043.1"/>
    </source>
</evidence>
<sequence>MSGLRQLLAGGDVLSPNHVMRAVAALPGCQLINGYGPTENTTFTCCYRVPREGWGGGPVPIGVPIGGTYVRLLDDAMRPVRDGEIGMLYAGGLGLAVDYAGDPLRSAEQFVPDPQRPASKLYRTGDLVRRRPDGNLDFIGRRDRQIKVDGKRVELGEIEEAVRRCAGVSDAVVTATKGDTGALVLTAHVKPAAAGQGQVAVAAVHAQATQALPPHMRPSRIVAHDEFPLTANGKIDQRLLAARAAVEPSPIMSATSETERMLSGIFTRVLGVHSIDVATNFFELGATSLKLMEAHASISRIWPQVDVLTLFRHPTIRDLARALDGRHGSIAQEAQRRAQGQAAALQRLHNARPR</sequence>
<dbReference type="Pfam" id="PF00550">
    <property type="entry name" value="PP-binding"/>
    <property type="match status" value="1"/>
</dbReference>
<dbReference type="SUPFAM" id="SSF56801">
    <property type="entry name" value="Acetyl-CoA synthetase-like"/>
    <property type="match status" value="1"/>
</dbReference>
<evidence type="ECO:0000256" key="1">
    <source>
        <dbReference type="ARBA" id="ARBA00022450"/>
    </source>
</evidence>
<accession>A0A512N814</accession>
<keyword evidence="2" id="KW-0597">Phosphoprotein</keyword>
<protein>
    <recommendedName>
        <fullName evidence="3">Carrier domain-containing protein</fullName>
    </recommendedName>
</protein>
<dbReference type="GO" id="GO:0044550">
    <property type="term" value="P:secondary metabolite biosynthetic process"/>
    <property type="evidence" value="ECO:0007669"/>
    <property type="project" value="TreeGrafter"/>
</dbReference>
<dbReference type="PANTHER" id="PTHR45527">
    <property type="entry name" value="NONRIBOSOMAL PEPTIDE SYNTHETASE"/>
    <property type="match status" value="1"/>
</dbReference>
<keyword evidence="1" id="KW-0596">Phosphopantetheine</keyword>
<dbReference type="Proteomes" id="UP000321058">
    <property type="component" value="Unassembled WGS sequence"/>
</dbReference>
<dbReference type="Gene3D" id="1.10.1200.10">
    <property type="entry name" value="ACP-like"/>
    <property type="match status" value="1"/>
</dbReference>
<dbReference type="GO" id="GO:0043041">
    <property type="term" value="P:amino acid activation for nonribosomal peptide biosynthetic process"/>
    <property type="evidence" value="ECO:0007669"/>
    <property type="project" value="TreeGrafter"/>
</dbReference>
<dbReference type="Gene3D" id="3.40.50.980">
    <property type="match status" value="1"/>
</dbReference>
<dbReference type="Gene3D" id="2.30.38.10">
    <property type="entry name" value="Luciferase, Domain 3"/>
    <property type="match status" value="1"/>
</dbReference>
<dbReference type="PANTHER" id="PTHR45527:SF1">
    <property type="entry name" value="FATTY ACID SYNTHASE"/>
    <property type="match status" value="1"/>
</dbReference>
<dbReference type="InterPro" id="IPR045851">
    <property type="entry name" value="AMP-bd_C_sf"/>
</dbReference>
<dbReference type="Gene3D" id="3.30.300.30">
    <property type="match status" value="1"/>
</dbReference>
<evidence type="ECO:0000259" key="3">
    <source>
        <dbReference type="PROSITE" id="PS50075"/>
    </source>
</evidence>
<dbReference type="SMART" id="SM00823">
    <property type="entry name" value="PKS_PP"/>
    <property type="match status" value="1"/>
</dbReference>
<dbReference type="SUPFAM" id="SSF47336">
    <property type="entry name" value="ACP-like"/>
    <property type="match status" value="1"/>
</dbReference>
<dbReference type="Pfam" id="PF13193">
    <property type="entry name" value="AMP-binding_C"/>
    <property type="match status" value="1"/>
</dbReference>
<dbReference type="InterPro" id="IPR036736">
    <property type="entry name" value="ACP-like_sf"/>
</dbReference>
<evidence type="ECO:0000313" key="5">
    <source>
        <dbReference type="Proteomes" id="UP000321058"/>
    </source>
</evidence>
<dbReference type="EMBL" id="BKAJ01000033">
    <property type="protein sequence ID" value="GEP55043.1"/>
    <property type="molecule type" value="Genomic_DNA"/>
</dbReference>
<dbReference type="InterPro" id="IPR025110">
    <property type="entry name" value="AMP-bd_C"/>
</dbReference>
<dbReference type="GO" id="GO:0031177">
    <property type="term" value="F:phosphopantetheine binding"/>
    <property type="evidence" value="ECO:0007669"/>
    <property type="project" value="InterPro"/>
</dbReference>
<dbReference type="Pfam" id="PF00501">
    <property type="entry name" value="AMP-binding"/>
    <property type="match status" value="1"/>
</dbReference>
<dbReference type="AlphaFoldDB" id="A0A512N814"/>
<organism evidence="4 5">
    <name type="scientific">Reyranella soli</name>
    <dbReference type="NCBI Taxonomy" id="1230389"/>
    <lineage>
        <taxon>Bacteria</taxon>
        <taxon>Pseudomonadati</taxon>
        <taxon>Pseudomonadota</taxon>
        <taxon>Alphaproteobacteria</taxon>
        <taxon>Hyphomicrobiales</taxon>
        <taxon>Reyranellaceae</taxon>
        <taxon>Reyranella</taxon>
    </lineage>
</organism>
<comment type="caution">
    <text evidence="4">The sequence shown here is derived from an EMBL/GenBank/DDBJ whole genome shotgun (WGS) entry which is preliminary data.</text>
</comment>
<dbReference type="InterPro" id="IPR009081">
    <property type="entry name" value="PP-bd_ACP"/>
</dbReference>
<reference evidence="4 5" key="1">
    <citation type="submission" date="2019-07" db="EMBL/GenBank/DDBJ databases">
        <title>Whole genome shotgun sequence of Reyranella soli NBRC 108950.</title>
        <authorList>
            <person name="Hosoyama A."/>
            <person name="Uohara A."/>
            <person name="Ohji S."/>
            <person name="Ichikawa N."/>
        </authorList>
    </citation>
    <scope>NUCLEOTIDE SEQUENCE [LARGE SCALE GENOMIC DNA]</scope>
    <source>
        <strain evidence="4 5">NBRC 108950</strain>
    </source>
</reference>
<gene>
    <name evidence="4" type="ORF">RSO01_22090</name>
</gene>
<dbReference type="PROSITE" id="PS50075">
    <property type="entry name" value="CARRIER"/>
    <property type="match status" value="1"/>
</dbReference>
<dbReference type="GO" id="GO:0005737">
    <property type="term" value="C:cytoplasm"/>
    <property type="evidence" value="ECO:0007669"/>
    <property type="project" value="TreeGrafter"/>
</dbReference>
<evidence type="ECO:0000256" key="2">
    <source>
        <dbReference type="ARBA" id="ARBA00022553"/>
    </source>
</evidence>
<dbReference type="InterPro" id="IPR020806">
    <property type="entry name" value="PKS_PP-bd"/>
</dbReference>